<dbReference type="InterPro" id="IPR000056">
    <property type="entry name" value="Ribul_P_3_epim-like"/>
</dbReference>
<dbReference type="Gene3D" id="3.20.20.70">
    <property type="entry name" value="Aldolase class I"/>
    <property type="match status" value="1"/>
</dbReference>
<reference evidence="3 4" key="1">
    <citation type="journal article" date="2018" name="Cell">
        <title>The Chara Genome: Secondary Complexity and Implications for Plant Terrestrialization.</title>
        <authorList>
            <person name="Nishiyama T."/>
            <person name="Sakayama H."/>
            <person name="Vries J.D."/>
            <person name="Buschmann H."/>
            <person name="Saint-Marcoux D."/>
            <person name="Ullrich K.K."/>
            <person name="Haas F.B."/>
            <person name="Vanderstraeten L."/>
            <person name="Becker D."/>
            <person name="Lang D."/>
            <person name="Vosolsobe S."/>
            <person name="Rombauts S."/>
            <person name="Wilhelmsson P.K.I."/>
            <person name="Janitza P."/>
            <person name="Kern R."/>
            <person name="Heyl A."/>
            <person name="Rumpler F."/>
            <person name="Villalobos L.I.A.C."/>
            <person name="Clay J.M."/>
            <person name="Skokan R."/>
            <person name="Toyoda A."/>
            <person name="Suzuki Y."/>
            <person name="Kagoshima H."/>
            <person name="Schijlen E."/>
            <person name="Tajeshwar N."/>
            <person name="Catarino B."/>
            <person name="Hetherington A.J."/>
            <person name="Saltykova A."/>
            <person name="Bonnot C."/>
            <person name="Breuninger H."/>
            <person name="Symeonidi A."/>
            <person name="Radhakrishnan G.V."/>
            <person name="Van Nieuwerburgh F."/>
            <person name="Deforce D."/>
            <person name="Chang C."/>
            <person name="Karol K.G."/>
            <person name="Hedrich R."/>
            <person name="Ulvskov P."/>
            <person name="Glockner G."/>
            <person name="Delwiche C.F."/>
            <person name="Petrasek J."/>
            <person name="Van de Peer Y."/>
            <person name="Friml J."/>
            <person name="Beilby M."/>
            <person name="Dolan L."/>
            <person name="Kohara Y."/>
            <person name="Sugano S."/>
            <person name="Fujiyama A."/>
            <person name="Delaux P.-M."/>
            <person name="Quint M."/>
            <person name="TheiBen G."/>
            <person name="Hagemann M."/>
            <person name="Harholt J."/>
            <person name="Dunand C."/>
            <person name="Zachgo S."/>
            <person name="Langdale J."/>
            <person name="Maumus F."/>
            <person name="Straeten D.V.D."/>
            <person name="Gould S.B."/>
            <person name="Rensing S.A."/>
        </authorList>
    </citation>
    <scope>NUCLEOTIDE SEQUENCE [LARGE SCALE GENOMIC DNA]</scope>
    <source>
        <strain evidence="3 4">S276</strain>
    </source>
</reference>
<evidence type="ECO:0000313" key="3">
    <source>
        <dbReference type="EMBL" id="GBG62851.1"/>
    </source>
</evidence>
<dbReference type="InterPro" id="IPR013785">
    <property type="entry name" value="Aldolase_TIM"/>
</dbReference>
<dbReference type="Proteomes" id="UP000265515">
    <property type="component" value="Unassembled WGS sequence"/>
</dbReference>
<dbReference type="PROSITE" id="PS01086">
    <property type="entry name" value="RIBUL_P_3_EPIMER_2"/>
    <property type="match status" value="1"/>
</dbReference>
<gene>
    <name evidence="3" type="ORF">CBR_g32434</name>
</gene>
<name>A0A388JYF6_CHABU</name>
<evidence type="ECO:0000313" key="4">
    <source>
        <dbReference type="Proteomes" id="UP000265515"/>
    </source>
</evidence>
<dbReference type="OMA" id="IRGANQY"/>
<evidence type="ECO:0000256" key="1">
    <source>
        <dbReference type="ARBA" id="ARBA00022723"/>
    </source>
</evidence>
<dbReference type="InterPro" id="IPR011060">
    <property type="entry name" value="RibuloseP-bd_barrel"/>
</dbReference>
<dbReference type="AlphaFoldDB" id="A0A388JYF6"/>
<dbReference type="GO" id="GO:0005975">
    <property type="term" value="P:carbohydrate metabolic process"/>
    <property type="evidence" value="ECO:0007669"/>
    <property type="project" value="InterPro"/>
</dbReference>
<accession>A0A388JYF6</accession>
<dbReference type="OrthoDB" id="1927044at2759"/>
<keyword evidence="4" id="KW-1185">Reference proteome</keyword>
<dbReference type="Pfam" id="PF00834">
    <property type="entry name" value="Ribul_P_3_epim"/>
    <property type="match status" value="1"/>
</dbReference>
<dbReference type="PANTHER" id="PTHR11749">
    <property type="entry name" value="RIBULOSE-5-PHOSPHATE-3-EPIMERASE"/>
    <property type="match status" value="1"/>
</dbReference>
<proteinExistence type="predicted"/>
<keyword evidence="1" id="KW-0479">Metal-binding</keyword>
<organism evidence="3 4">
    <name type="scientific">Chara braunii</name>
    <name type="common">Braun's stonewort</name>
    <dbReference type="NCBI Taxonomy" id="69332"/>
    <lineage>
        <taxon>Eukaryota</taxon>
        <taxon>Viridiplantae</taxon>
        <taxon>Streptophyta</taxon>
        <taxon>Charophyceae</taxon>
        <taxon>Charales</taxon>
        <taxon>Characeae</taxon>
        <taxon>Chara</taxon>
    </lineage>
</organism>
<dbReference type="GO" id="GO:0016857">
    <property type="term" value="F:racemase and epimerase activity, acting on carbohydrates and derivatives"/>
    <property type="evidence" value="ECO:0007669"/>
    <property type="project" value="InterPro"/>
</dbReference>
<evidence type="ECO:0000256" key="2">
    <source>
        <dbReference type="ARBA" id="ARBA00023235"/>
    </source>
</evidence>
<sequence length="107" mass="12253">MAEAGASQFTFHLEVARGKWQQLVKKIKDVGMRVGVAIKPRTPVDEVFPLVESDIHVDMVLVMTVEPGFGGQKFMPETMSKVKVLRQRYPWLDIEIFLDRTDCHHNT</sequence>
<evidence type="ECO:0008006" key="5">
    <source>
        <dbReference type="Google" id="ProtNLM"/>
    </source>
</evidence>
<dbReference type="EMBL" id="BFEA01000032">
    <property type="protein sequence ID" value="GBG62851.1"/>
    <property type="molecule type" value="Genomic_DNA"/>
</dbReference>
<dbReference type="Gramene" id="GBG62851">
    <property type="protein sequence ID" value="GBG62851"/>
    <property type="gene ID" value="CBR_g32434"/>
</dbReference>
<dbReference type="SUPFAM" id="SSF51366">
    <property type="entry name" value="Ribulose-phoshate binding barrel"/>
    <property type="match status" value="1"/>
</dbReference>
<protein>
    <recommendedName>
        <fullName evidence="5">Ribulose-phosphate 3-epimerase</fullName>
    </recommendedName>
</protein>
<dbReference type="GO" id="GO:0046872">
    <property type="term" value="F:metal ion binding"/>
    <property type="evidence" value="ECO:0007669"/>
    <property type="project" value="UniProtKB-KW"/>
</dbReference>
<dbReference type="STRING" id="69332.A0A388JYF6"/>
<keyword evidence="2" id="KW-0413">Isomerase</keyword>
<comment type="caution">
    <text evidence="3">The sequence shown here is derived from an EMBL/GenBank/DDBJ whole genome shotgun (WGS) entry which is preliminary data.</text>
</comment>